<name>A0A8S5PXA7_9CAUD</name>
<organism evidence="1">
    <name type="scientific">Myoviridae sp. ctgsk7</name>
    <dbReference type="NCBI Taxonomy" id="2825151"/>
    <lineage>
        <taxon>Viruses</taxon>
        <taxon>Duplodnaviria</taxon>
        <taxon>Heunggongvirae</taxon>
        <taxon>Uroviricota</taxon>
        <taxon>Caudoviricetes</taxon>
    </lineage>
</organism>
<reference evidence="1" key="1">
    <citation type="journal article" date="2021" name="Proc. Natl. Acad. Sci. U.S.A.">
        <title>A Catalog of Tens of Thousands of Viruses from Human Metagenomes Reveals Hidden Associations with Chronic Diseases.</title>
        <authorList>
            <person name="Tisza M.J."/>
            <person name="Buck C.B."/>
        </authorList>
    </citation>
    <scope>NUCLEOTIDE SEQUENCE</scope>
    <source>
        <strain evidence="1">Ctgsk7</strain>
    </source>
</reference>
<dbReference type="EMBL" id="BK015533">
    <property type="protein sequence ID" value="DAE11514.1"/>
    <property type="molecule type" value="Genomic_DNA"/>
</dbReference>
<proteinExistence type="predicted"/>
<protein>
    <submittedName>
        <fullName evidence="1">Uncharacterized protein</fullName>
    </submittedName>
</protein>
<accession>A0A8S5PXA7</accession>
<sequence length="33" mass="3933">MIRVEDSSSVLYFNFIVIKKNKGMFSIIYLKTF</sequence>
<evidence type="ECO:0000313" key="1">
    <source>
        <dbReference type="EMBL" id="DAE11514.1"/>
    </source>
</evidence>